<accession>A0ABS8PHF0</accession>
<reference evidence="1 2" key="1">
    <citation type="submission" date="2021-11" db="EMBL/GenBank/DDBJ databases">
        <title>Draft genome sequence of Actinomycetospora sp. SF1 isolated from the rhizosphere soil.</title>
        <authorList>
            <person name="Duangmal K."/>
            <person name="Chantavorakit T."/>
        </authorList>
    </citation>
    <scope>NUCLEOTIDE SEQUENCE [LARGE SCALE GENOMIC DNA]</scope>
    <source>
        <strain evidence="1 2">TBRC 5722</strain>
    </source>
</reference>
<evidence type="ECO:0000313" key="1">
    <source>
        <dbReference type="EMBL" id="MCD2197691.1"/>
    </source>
</evidence>
<comment type="caution">
    <text evidence="1">The sequence shown here is derived from an EMBL/GenBank/DDBJ whole genome shotgun (WGS) entry which is preliminary data.</text>
</comment>
<protein>
    <submittedName>
        <fullName evidence="1">Uncharacterized protein</fullName>
    </submittedName>
</protein>
<dbReference type="EMBL" id="JAJNDB010000009">
    <property type="protein sequence ID" value="MCD2197691.1"/>
    <property type="molecule type" value="Genomic_DNA"/>
</dbReference>
<dbReference type="Proteomes" id="UP001199469">
    <property type="component" value="Unassembled WGS sequence"/>
</dbReference>
<keyword evidence="2" id="KW-1185">Reference proteome</keyword>
<name>A0ABS8PHF0_9PSEU</name>
<evidence type="ECO:0000313" key="2">
    <source>
        <dbReference type="Proteomes" id="UP001199469"/>
    </source>
</evidence>
<organism evidence="1 2">
    <name type="scientific">Actinomycetospora endophytica</name>
    <dbReference type="NCBI Taxonomy" id="2291215"/>
    <lineage>
        <taxon>Bacteria</taxon>
        <taxon>Bacillati</taxon>
        <taxon>Actinomycetota</taxon>
        <taxon>Actinomycetes</taxon>
        <taxon>Pseudonocardiales</taxon>
        <taxon>Pseudonocardiaceae</taxon>
        <taxon>Actinomycetospora</taxon>
    </lineage>
</organism>
<gene>
    <name evidence="1" type="ORF">LQ327_30400</name>
</gene>
<dbReference type="RefSeq" id="WP_230739953.1">
    <property type="nucleotide sequence ID" value="NZ_JAJNDB010000009.1"/>
</dbReference>
<proteinExistence type="predicted"/>
<sequence length="150" mass="16695">MEVRESDVAGIPAGNVRVSRDEFVAVWRAASARGEAQAAHGITDWYAVAVAVTCRWIATAPMRSATGPDRLTRSPATRRHRLAYEELIEAEYVAAESLEERRPDIVEHEPGWCDGVRATLRWAWRRSGPRPIEVSEFVGVNDEVGTLDHS</sequence>